<dbReference type="Pfam" id="PF04910">
    <property type="entry name" value="Tcf25"/>
    <property type="match status" value="1"/>
</dbReference>
<evidence type="ECO:0000313" key="3">
    <source>
        <dbReference type="Proteomes" id="UP000233020"/>
    </source>
</evidence>
<dbReference type="Ensembl" id="ENSANAT00000022511.1">
    <property type="protein sequence ID" value="ENSANAP00000004754.1"/>
    <property type="gene ID" value="ENSANAG00000020455.1"/>
</dbReference>
<dbReference type="FunFam" id="1.25.40.10:FF:000483">
    <property type="entry name" value="Transcription factor 25"/>
    <property type="match status" value="1"/>
</dbReference>
<proteinExistence type="predicted"/>
<dbReference type="GO" id="GO:1990112">
    <property type="term" value="C:RQC complex"/>
    <property type="evidence" value="ECO:0007669"/>
    <property type="project" value="TreeGrafter"/>
</dbReference>
<dbReference type="Gene3D" id="1.25.40.10">
    <property type="entry name" value="Tetratricopeptide repeat domain"/>
    <property type="match status" value="1"/>
</dbReference>
<evidence type="ECO:0000256" key="1">
    <source>
        <dbReference type="SAM" id="MobiDB-lite"/>
    </source>
</evidence>
<keyword evidence="3" id="KW-1185">Reference proteome</keyword>
<reference evidence="2" key="2">
    <citation type="submission" date="2025-09" db="UniProtKB">
        <authorList>
            <consortium name="Ensembl"/>
        </authorList>
    </citation>
    <scope>IDENTIFICATION</scope>
</reference>
<dbReference type="PANTHER" id="PTHR22684:SF0">
    <property type="entry name" value="RIBOSOME QUALITY CONTROL COMPLEX SUBUNIT TCF25"/>
    <property type="match status" value="1"/>
</dbReference>
<evidence type="ECO:0008006" key="4">
    <source>
        <dbReference type="Google" id="ProtNLM"/>
    </source>
</evidence>
<dbReference type="PANTHER" id="PTHR22684">
    <property type="entry name" value="NULP1-RELATED"/>
    <property type="match status" value="1"/>
</dbReference>
<feature type="compositionally biased region" description="Basic and acidic residues" evidence="1">
    <location>
        <begin position="442"/>
        <end position="452"/>
    </location>
</feature>
<reference evidence="2" key="1">
    <citation type="submission" date="2025-08" db="UniProtKB">
        <authorList>
            <consortium name="Ensembl"/>
        </authorList>
    </citation>
    <scope>IDENTIFICATION</scope>
</reference>
<dbReference type="InterPro" id="IPR011990">
    <property type="entry name" value="TPR-like_helical_dom_sf"/>
</dbReference>
<dbReference type="Proteomes" id="UP000233020">
    <property type="component" value="Unplaced"/>
</dbReference>
<dbReference type="AlphaFoldDB" id="A0A2K5C7S9"/>
<protein>
    <recommendedName>
        <fullName evidence="4">Transcription factor 25</fullName>
    </recommendedName>
</protein>
<name>A0A2K5C7S9_AOTNA</name>
<evidence type="ECO:0000313" key="2">
    <source>
        <dbReference type="Ensembl" id="ENSANAP00000004754.1"/>
    </source>
</evidence>
<dbReference type="InterPro" id="IPR006994">
    <property type="entry name" value="TCF25/Rqc1"/>
</dbReference>
<sequence length="452" mass="51076">MRLLESKKGLSLFAFEHSEEYQQAQHKFLVAVESMEPNNIVVLLQTSPYHVDSLLQLSDACRFQEDQEMARDLVERALYSMECAFHPLFSLTSGACRLDYRRPENRSFYLALYKQMSFLEKRGCPRTALEYCKLILSLEPDEDPLCMLLLIDHLALRARNYEYLIRLFQEWEAHRNLSQLPNFAFSVPLAYFLLSQQTDLPEHEQSSAREKASLLIQQALTMFPGVLLPLLEYCSVRPDATVSAHHFFGPNAEISQPPALSQLVSLYLGRSHFLWKEPATMSWLEESVHRVLQAVDAGDPAVEACEHRRKVLYQRAPRNIHRHVILSEIKEAVAALPPVRREAEMEMGALCKPVTCTAPERRGRGTVSPGVTALPLQPRRFLSPSNVQAPVCQTKSCQPWKHDCALLSVPVAKLYHGGGETRGRSGWGSEPQPGPQQADAGCARHDGQLPPQ</sequence>
<dbReference type="SUPFAM" id="SSF48452">
    <property type="entry name" value="TPR-like"/>
    <property type="match status" value="1"/>
</dbReference>
<dbReference type="GeneTree" id="ENSGT00390000005563"/>
<feature type="region of interest" description="Disordered" evidence="1">
    <location>
        <begin position="419"/>
        <end position="452"/>
    </location>
</feature>
<organism evidence="2 3">
    <name type="scientific">Aotus nancymaae</name>
    <name type="common">Ma's night monkey</name>
    <dbReference type="NCBI Taxonomy" id="37293"/>
    <lineage>
        <taxon>Eukaryota</taxon>
        <taxon>Metazoa</taxon>
        <taxon>Chordata</taxon>
        <taxon>Craniata</taxon>
        <taxon>Vertebrata</taxon>
        <taxon>Euteleostomi</taxon>
        <taxon>Mammalia</taxon>
        <taxon>Eutheria</taxon>
        <taxon>Euarchontoglires</taxon>
        <taxon>Primates</taxon>
        <taxon>Haplorrhini</taxon>
        <taxon>Platyrrhini</taxon>
        <taxon>Aotidae</taxon>
        <taxon>Aotus</taxon>
    </lineage>
</organism>
<accession>A0A2K5C7S9</accession>